<dbReference type="PANTHER" id="PTHR36933:SF1">
    <property type="entry name" value="SLL0788 PROTEIN"/>
    <property type="match status" value="1"/>
</dbReference>
<dbReference type="AlphaFoldDB" id="A0A370IAC5"/>
<dbReference type="InterPro" id="IPR012347">
    <property type="entry name" value="Ferritin-like"/>
</dbReference>
<dbReference type="PANTHER" id="PTHR36933">
    <property type="entry name" value="SLL0788 PROTEIN"/>
    <property type="match status" value="1"/>
</dbReference>
<keyword evidence="3" id="KW-1185">Reference proteome</keyword>
<dbReference type="InterPro" id="IPR005183">
    <property type="entry name" value="DUF305_CopM-like"/>
</dbReference>
<evidence type="ECO:0000259" key="1">
    <source>
        <dbReference type="Pfam" id="PF03713"/>
    </source>
</evidence>
<dbReference type="Proteomes" id="UP000254869">
    <property type="component" value="Unassembled WGS sequence"/>
</dbReference>
<sequence>MRALAYAAAAVILLVMGAALRPLILPDNATPPPILSDTEIGFAQDMTAHHQQAILMVARLDPGVDPAVWRVAQQIDQTQRTEIGTMLGWLRLADASPTARRPMAWMSDTVAAHHGSTPPAPPEMTTMPGLASMAELDRLATARGRDAEVLFLQLMYRHHQGGIAMARAADAEIHSGPVKEAARGMLSGQSQELGLMAVMLNQLGAQPLP</sequence>
<gene>
    <name evidence="2" type="ORF">DFR76_10283</name>
</gene>
<dbReference type="RefSeq" id="WP_068005178.1">
    <property type="nucleotide sequence ID" value="NZ_QQBC01000002.1"/>
</dbReference>
<proteinExistence type="predicted"/>
<dbReference type="Gene3D" id="1.20.1260.10">
    <property type="match status" value="1"/>
</dbReference>
<dbReference type="STRING" id="1210086.GCA_001613105_06135"/>
<feature type="domain" description="DUF305" evidence="1">
    <location>
        <begin position="39"/>
        <end position="200"/>
    </location>
</feature>
<evidence type="ECO:0000313" key="2">
    <source>
        <dbReference type="EMBL" id="RDI67686.1"/>
    </source>
</evidence>
<reference evidence="2 3" key="1">
    <citation type="submission" date="2018-07" db="EMBL/GenBank/DDBJ databases">
        <title>Genomic Encyclopedia of Type Strains, Phase IV (KMG-IV): sequencing the most valuable type-strain genomes for metagenomic binning, comparative biology and taxonomic classification.</title>
        <authorList>
            <person name="Goeker M."/>
        </authorList>
    </citation>
    <scope>NUCLEOTIDE SEQUENCE [LARGE SCALE GENOMIC DNA]</scope>
    <source>
        <strain evidence="2 3">DSM 44290</strain>
    </source>
</reference>
<name>A0A370IAC5_9NOCA</name>
<comment type="caution">
    <text evidence="2">The sequence shown here is derived from an EMBL/GenBank/DDBJ whole genome shotgun (WGS) entry which is preliminary data.</text>
</comment>
<protein>
    <submittedName>
        <fullName evidence="2">Uncharacterized protein (DUF305 family)</fullName>
    </submittedName>
</protein>
<accession>A0A370IAC5</accession>
<evidence type="ECO:0000313" key="3">
    <source>
        <dbReference type="Proteomes" id="UP000254869"/>
    </source>
</evidence>
<dbReference type="EMBL" id="QQBC01000002">
    <property type="protein sequence ID" value="RDI67686.1"/>
    <property type="molecule type" value="Genomic_DNA"/>
</dbReference>
<organism evidence="2 3">
    <name type="scientific">Nocardia pseudobrasiliensis</name>
    <dbReference type="NCBI Taxonomy" id="45979"/>
    <lineage>
        <taxon>Bacteria</taxon>
        <taxon>Bacillati</taxon>
        <taxon>Actinomycetota</taxon>
        <taxon>Actinomycetes</taxon>
        <taxon>Mycobacteriales</taxon>
        <taxon>Nocardiaceae</taxon>
        <taxon>Nocardia</taxon>
    </lineage>
</organism>
<dbReference type="Pfam" id="PF03713">
    <property type="entry name" value="DUF305"/>
    <property type="match status" value="1"/>
</dbReference>